<feature type="compositionally biased region" description="Polar residues" evidence="11">
    <location>
        <begin position="49"/>
        <end position="59"/>
    </location>
</feature>
<dbReference type="PANTHER" id="PTHR47348">
    <property type="entry name" value="MEIOTICALLY UP-REGULATED GENE 190 PROTEIN"/>
    <property type="match status" value="1"/>
</dbReference>
<feature type="region of interest" description="Disordered" evidence="11">
    <location>
        <begin position="1"/>
        <end position="86"/>
    </location>
</feature>
<dbReference type="CDD" id="cd21676">
    <property type="entry name" value="SMP_Mug190"/>
    <property type="match status" value="1"/>
</dbReference>
<dbReference type="Pfam" id="PF25331">
    <property type="entry name" value="C2_Mug190_3rd"/>
    <property type="match status" value="1"/>
</dbReference>
<feature type="domain" description="C2" evidence="13">
    <location>
        <begin position="663"/>
        <end position="807"/>
    </location>
</feature>
<keyword evidence="4 12" id="KW-0812">Transmembrane</keyword>
<protein>
    <submittedName>
        <fullName evidence="15">C2 domain protein</fullName>
    </submittedName>
</protein>
<keyword evidence="3" id="KW-0597">Phosphoprotein</keyword>
<dbReference type="CDD" id="cd04052">
    <property type="entry name" value="C2B_Tricalbin-like"/>
    <property type="match status" value="1"/>
</dbReference>
<feature type="domain" description="SMP-LTD" evidence="14">
    <location>
        <begin position="249"/>
        <end position="476"/>
    </location>
</feature>
<evidence type="ECO:0000256" key="7">
    <source>
        <dbReference type="ARBA" id="ARBA00022989"/>
    </source>
</evidence>
<keyword evidence="5" id="KW-0677">Repeat</keyword>
<dbReference type="InterPro" id="IPR037767">
    <property type="entry name" value="C2A_Mug190-like"/>
</dbReference>
<keyword evidence="2" id="KW-0813">Transport</keyword>
<evidence type="ECO:0000256" key="6">
    <source>
        <dbReference type="ARBA" id="ARBA00022824"/>
    </source>
</evidence>
<name>A0ABR4PUZ6_9HELO</name>
<dbReference type="PROSITE" id="PS51847">
    <property type="entry name" value="SMP"/>
    <property type="match status" value="1"/>
</dbReference>
<keyword evidence="8" id="KW-0445">Lipid transport</keyword>
<feature type="compositionally biased region" description="Polar residues" evidence="11">
    <location>
        <begin position="1157"/>
        <end position="1168"/>
    </location>
</feature>
<feature type="compositionally biased region" description="Basic and acidic residues" evidence="11">
    <location>
        <begin position="1052"/>
        <end position="1062"/>
    </location>
</feature>
<dbReference type="InterPro" id="IPR000008">
    <property type="entry name" value="C2_dom"/>
</dbReference>
<evidence type="ECO:0000256" key="8">
    <source>
        <dbReference type="ARBA" id="ARBA00023055"/>
    </source>
</evidence>
<dbReference type="EMBL" id="JBFCZG010000001">
    <property type="protein sequence ID" value="KAL3427180.1"/>
    <property type="molecule type" value="Genomic_DNA"/>
</dbReference>
<comment type="subcellular location">
    <subcellularLocation>
        <location evidence="1">Endoplasmic reticulum membrane</location>
    </subcellularLocation>
</comment>
<feature type="region of interest" description="Disordered" evidence="11">
    <location>
        <begin position="635"/>
        <end position="655"/>
    </location>
</feature>
<evidence type="ECO:0000256" key="12">
    <source>
        <dbReference type="SAM" id="Phobius"/>
    </source>
</evidence>
<evidence type="ECO:0000256" key="10">
    <source>
        <dbReference type="ARBA" id="ARBA00023136"/>
    </source>
</evidence>
<accession>A0ABR4PUZ6</accession>
<dbReference type="CDD" id="cd04041">
    <property type="entry name" value="C2A_fungal"/>
    <property type="match status" value="1"/>
</dbReference>
<feature type="region of interest" description="Disordered" evidence="11">
    <location>
        <begin position="1047"/>
        <end position="1193"/>
    </location>
</feature>
<keyword evidence="10 12" id="KW-0472">Membrane</keyword>
<feature type="compositionally biased region" description="Acidic residues" evidence="11">
    <location>
        <begin position="1116"/>
        <end position="1130"/>
    </location>
</feature>
<keyword evidence="9" id="KW-0446">Lipid-binding</keyword>
<feature type="compositionally biased region" description="Basic and acidic residues" evidence="11">
    <location>
        <begin position="30"/>
        <end position="46"/>
    </location>
</feature>
<evidence type="ECO:0000256" key="2">
    <source>
        <dbReference type="ARBA" id="ARBA00022448"/>
    </source>
</evidence>
<feature type="region of interest" description="Disordered" evidence="11">
    <location>
        <begin position="108"/>
        <end position="149"/>
    </location>
</feature>
<feature type="region of interest" description="Disordered" evidence="11">
    <location>
        <begin position="700"/>
        <end position="724"/>
    </location>
</feature>
<dbReference type="Pfam" id="PF25669">
    <property type="entry name" value="SMP_MUG190-like"/>
    <property type="match status" value="1"/>
</dbReference>
<sequence>MSQEHKKGPGGHYSGNNPIPNIQKFIASMDADKKERDAKIEEEMKAKQNRNNLSGNHSQPGVKDHVKGQPTGVEGTRKTVTDPTTGKEVQIEDVNADFMKSVDNPMLSVPNANLGKDTTVKTDATQSGDEYKKNQDITAPPDPVEPGSTSDVPIHGEKTNILFHPTPSVSYEPMYEALETRTSILCVGVLVAIVVLGKLFGGALYGLIPLGMCVSSGIFLWMKEVVRSGRAAEWSAEKERGETATVNLIPESVEWLNSLMAVMWGLIDPDMFIGVADTLEDVMQASVPGIIENVRVAEINQGDNPFRILSLRSLPDGHVREMKDDIHKQNEKNKDPQELAADEEGGDYYNLECSFAYHAAPSGAGASAKAKNMHMQLVFYLGIKGLFGVPLPIFVELQGLVGTVRLRFQLSPEPPFLKALTFTLMGLPKVQAGCVPMLETGINILNLPLISNFVNYAIAAAANEYVAPKSMTLDMGKMLQGDDIQKDVEAMGILWIRIHKATGLSKQDRRGSDGGGSDPYITVSFSKYGKPMYCTRVIQDDLNPIWEETCALLVTPDLIKADEQLSMELWDSDRSTSDDVVGKVELSMQKMIQHPGKMYPQVSKLRGMDQDSEMPGELHWEVGYFGKPHFRPALRTSGKDVNLPDQLKDKKELQDDKGTLDNAEEDAVVHTPPDPLWPSGICSVIVHQIVNLELENIKGSDGNRKGREFEPARDSGENTDEESKKLPSSYCTILYNDELVYRTRAKVVSSKPIFNAGTERFIRDWRSAIVTITVRDQRMRQHDPILGVVPLKLSDILQTSSQVTRWYPLDGGVGFGRVRISVLFRSIETRLPPQQLGWDVGTFEFTSDRILALGYSSNTKLKMRTGGSTGKIGRAHCKKLDEGDGIYWDLAAKDGKHNVRLPVKYRYRSPVVLEFHTANKRAADAYAVIWLHHLEDMKEEDINIPIWKTDKGMRLVQNYITEENFNSIPDIRIEEVGRLQFRCRFKTGMDEDHAQFVSDNDSRETQETWDACHSEGVRDRSVGKELPPAVQQLHEQSLTQGRDVLSQADEEEKQRWMSKDGTDWSGAFGEDPAEYVNKRMPKKYEDSDYTNRAAANSGKKDPDLNENMSETHNLDKEDDSSTDSDSDESDLGIVDASSASTKHDNTDFDGTQDGEKNGQSGSSHSKNPAGQIKSYNENKKGLHRKQRGLMQWKPMRNLAFAKDEAKFAVRRTLKKGSLAGRQPDVETETG</sequence>
<evidence type="ECO:0000313" key="15">
    <source>
        <dbReference type="EMBL" id="KAL3427180.1"/>
    </source>
</evidence>
<dbReference type="Pfam" id="PF00168">
    <property type="entry name" value="C2"/>
    <property type="match status" value="2"/>
</dbReference>
<dbReference type="InterPro" id="IPR057349">
    <property type="entry name" value="C2_Mug190_3rd"/>
</dbReference>
<dbReference type="PROSITE" id="PS50004">
    <property type="entry name" value="C2"/>
    <property type="match status" value="2"/>
</dbReference>
<dbReference type="InterPro" id="IPR031468">
    <property type="entry name" value="SMP_LBD"/>
</dbReference>
<gene>
    <name evidence="15" type="ORF">PVAG01_00689</name>
</gene>
<feature type="transmembrane region" description="Helical" evidence="12">
    <location>
        <begin position="203"/>
        <end position="222"/>
    </location>
</feature>
<keyword evidence="16" id="KW-1185">Reference proteome</keyword>
<feature type="transmembrane region" description="Helical" evidence="12">
    <location>
        <begin position="377"/>
        <end position="395"/>
    </location>
</feature>
<dbReference type="InterPro" id="IPR037765">
    <property type="entry name" value="C2B_Tricalbin"/>
</dbReference>
<dbReference type="Gene3D" id="2.60.40.150">
    <property type="entry name" value="C2 domain"/>
    <property type="match status" value="2"/>
</dbReference>
<comment type="caution">
    <text evidence="15">The sequence shown here is derived from an EMBL/GenBank/DDBJ whole genome shotgun (WGS) entry which is preliminary data.</text>
</comment>
<evidence type="ECO:0000259" key="13">
    <source>
        <dbReference type="PROSITE" id="PS50004"/>
    </source>
</evidence>
<evidence type="ECO:0000259" key="14">
    <source>
        <dbReference type="PROSITE" id="PS51847"/>
    </source>
</evidence>
<keyword evidence="7 12" id="KW-1133">Transmembrane helix</keyword>
<proteinExistence type="predicted"/>
<feature type="domain" description="C2" evidence="13">
    <location>
        <begin position="474"/>
        <end position="603"/>
    </location>
</feature>
<dbReference type="Proteomes" id="UP001629113">
    <property type="component" value="Unassembled WGS sequence"/>
</dbReference>
<dbReference type="SMART" id="SM00239">
    <property type="entry name" value="C2"/>
    <property type="match status" value="2"/>
</dbReference>
<evidence type="ECO:0000256" key="9">
    <source>
        <dbReference type="ARBA" id="ARBA00023121"/>
    </source>
</evidence>
<evidence type="ECO:0000256" key="1">
    <source>
        <dbReference type="ARBA" id="ARBA00004586"/>
    </source>
</evidence>
<dbReference type="InterPro" id="IPR035892">
    <property type="entry name" value="C2_domain_sf"/>
</dbReference>
<dbReference type="PANTHER" id="PTHR47348:SF3">
    <property type="entry name" value="MEIOTICALLY UP-REGULATED GENE 190 PROTEIN"/>
    <property type="match status" value="1"/>
</dbReference>
<evidence type="ECO:0000313" key="16">
    <source>
        <dbReference type="Proteomes" id="UP001629113"/>
    </source>
</evidence>
<evidence type="ECO:0000256" key="5">
    <source>
        <dbReference type="ARBA" id="ARBA00022737"/>
    </source>
</evidence>
<organism evidence="15 16">
    <name type="scientific">Phlyctema vagabunda</name>
    <dbReference type="NCBI Taxonomy" id="108571"/>
    <lineage>
        <taxon>Eukaryota</taxon>
        <taxon>Fungi</taxon>
        <taxon>Dikarya</taxon>
        <taxon>Ascomycota</taxon>
        <taxon>Pezizomycotina</taxon>
        <taxon>Leotiomycetes</taxon>
        <taxon>Helotiales</taxon>
        <taxon>Dermateaceae</taxon>
        <taxon>Phlyctema</taxon>
    </lineage>
</organism>
<evidence type="ECO:0000256" key="4">
    <source>
        <dbReference type="ARBA" id="ARBA00022692"/>
    </source>
</evidence>
<dbReference type="SUPFAM" id="SSF49562">
    <property type="entry name" value="C2 domain (Calcium/lipid-binding domain, CaLB)"/>
    <property type="match status" value="2"/>
</dbReference>
<keyword evidence="6" id="KW-0256">Endoplasmic reticulum</keyword>
<reference evidence="15 16" key="1">
    <citation type="submission" date="2024-06" db="EMBL/GenBank/DDBJ databases">
        <title>Complete genome of Phlyctema vagabunda strain 19-DSS-EL-015.</title>
        <authorList>
            <person name="Fiorenzani C."/>
        </authorList>
    </citation>
    <scope>NUCLEOTIDE SEQUENCE [LARGE SCALE GENOMIC DNA]</scope>
    <source>
        <strain evidence="15 16">19-DSS-EL-015</strain>
    </source>
</reference>
<feature type="compositionally biased region" description="Basic and acidic residues" evidence="11">
    <location>
        <begin position="646"/>
        <end position="655"/>
    </location>
</feature>
<evidence type="ECO:0000256" key="3">
    <source>
        <dbReference type="ARBA" id="ARBA00022553"/>
    </source>
</evidence>
<evidence type="ECO:0000256" key="11">
    <source>
        <dbReference type="SAM" id="MobiDB-lite"/>
    </source>
</evidence>